<organism evidence="4 5">
    <name type="scientific">Splendidivirga corallicola</name>
    <dbReference type="NCBI Taxonomy" id="3051826"/>
    <lineage>
        <taxon>Bacteria</taxon>
        <taxon>Pseudomonadati</taxon>
        <taxon>Bacteroidota</taxon>
        <taxon>Cytophagia</taxon>
        <taxon>Cytophagales</taxon>
        <taxon>Splendidivirgaceae</taxon>
        <taxon>Splendidivirga</taxon>
    </lineage>
</organism>
<dbReference type="SUPFAM" id="SSF52266">
    <property type="entry name" value="SGNH hydrolase"/>
    <property type="match status" value="2"/>
</dbReference>
<evidence type="ECO:0000259" key="3">
    <source>
        <dbReference type="Pfam" id="PF14607"/>
    </source>
</evidence>
<dbReference type="Pfam" id="PF14607">
    <property type="entry name" value="GxDLY"/>
    <property type="match status" value="1"/>
</dbReference>
<dbReference type="InterPro" id="IPR036514">
    <property type="entry name" value="SGNH_hydro_sf"/>
</dbReference>
<proteinExistence type="predicted"/>
<comment type="caution">
    <text evidence="4">The sequence shown here is derived from an EMBL/GenBank/DDBJ whole genome shotgun (WGS) entry which is preliminary data.</text>
</comment>
<keyword evidence="4" id="KW-0378">Hydrolase</keyword>
<accession>A0ABT8KPF1</accession>
<evidence type="ECO:0000313" key="5">
    <source>
        <dbReference type="Proteomes" id="UP001172082"/>
    </source>
</evidence>
<feature type="domain" description="SGNH hydrolase-type esterase N-terminal" evidence="3">
    <location>
        <begin position="28"/>
        <end position="177"/>
    </location>
</feature>
<gene>
    <name evidence="4" type="ORF">QQ008_12960</name>
</gene>
<dbReference type="GO" id="GO:0016787">
    <property type="term" value="F:hydrolase activity"/>
    <property type="evidence" value="ECO:0007669"/>
    <property type="project" value="UniProtKB-KW"/>
</dbReference>
<dbReference type="PANTHER" id="PTHR30383">
    <property type="entry name" value="THIOESTERASE 1/PROTEASE 1/LYSOPHOSPHOLIPASE L1"/>
    <property type="match status" value="1"/>
</dbReference>
<evidence type="ECO:0000259" key="1">
    <source>
        <dbReference type="Pfam" id="PF13472"/>
    </source>
</evidence>
<dbReference type="Pfam" id="PF13472">
    <property type="entry name" value="Lipase_GDSL_2"/>
    <property type="match status" value="1"/>
</dbReference>
<sequence>MNIRSILLFTVFVSYCHFSHAQEKSDIVWWNPTNHEFNVIEGQGWPEEIQSGYDRLPEKAKGAVRTPVWDLSKHSAGLLIRFRSNAGNIVIRYQVDGGHAMPHMPATGVSGVDLYAKNSDGEWMWCRGNYSFGDTIKYNFQNINPNDTYHELGREYHLYLPLYNSVKWLEIGVPENTLFRPTPVRQEKPIVVYGTSIAQGACASRPGMAWTSILHRKMDRPLINLGFSGNGRLEPEVIDLLAEIDAKIYVLDCLPNLGPNLGFSLEEVYKRIISSVKRLREKRSSTPILLIEHAGYADGVINSTRQSIYTNLNKTLQEAFTQLKAEGITNIHLLPKAAIDMGMESYVDGTHPTDLGMMEYATAYEQHLREILHEPMGTLSTTIPITQSREPHNYDWEQRHQKLLTLNKTQPPKICFFGNSITHFWGGNPEAPIRTGADSWDKYLEGLEVRNFGFGWDRVENVLWRIYHDELHGFKAEQIVVMLGTNNIHLNSDEEILLGLELVIQAIQNRQPNARVSLIGLFPRKENEKRIHTLNLMIAQLSANMNVHFVDIGKVLLNDQGKINDLLFSDGLHPNAAGYHKLAPLLRDHLSR</sequence>
<evidence type="ECO:0000259" key="2">
    <source>
        <dbReference type="Pfam" id="PF14606"/>
    </source>
</evidence>
<dbReference type="Pfam" id="PF14606">
    <property type="entry name" value="Lipase_GDSL_3"/>
    <property type="match status" value="1"/>
</dbReference>
<keyword evidence="5" id="KW-1185">Reference proteome</keyword>
<dbReference type="Gene3D" id="2.60.120.260">
    <property type="entry name" value="Galactose-binding domain-like"/>
    <property type="match status" value="1"/>
</dbReference>
<protein>
    <submittedName>
        <fullName evidence="4">SGNH/GDSL hydrolase family protein</fullName>
    </submittedName>
</protein>
<dbReference type="CDD" id="cd01844">
    <property type="entry name" value="SGNH_hydrolase_like_6"/>
    <property type="match status" value="1"/>
</dbReference>
<dbReference type="RefSeq" id="WP_346752313.1">
    <property type="nucleotide sequence ID" value="NZ_JAUJEA010000004.1"/>
</dbReference>
<feature type="domain" description="SGNH hydrolase-type esterase" evidence="2">
    <location>
        <begin position="187"/>
        <end position="368"/>
    </location>
</feature>
<dbReference type="InterPro" id="IPR013830">
    <property type="entry name" value="SGNH_hydro"/>
</dbReference>
<dbReference type="EMBL" id="JAUJEA010000004">
    <property type="protein sequence ID" value="MDN5202288.1"/>
    <property type="molecule type" value="Genomic_DNA"/>
</dbReference>
<dbReference type="InterPro" id="IPR051532">
    <property type="entry name" value="Ester_Hydrolysis_Enzymes"/>
</dbReference>
<dbReference type="InterPro" id="IPR032740">
    <property type="entry name" value="GxDLY"/>
</dbReference>
<dbReference type="Proteomes" id="UP001172082">
    <property type="component" value="Unassembled WGS sequence"/>
</dbReference>
<evidence type="ECO:0000313" key="4">
    <source>
        <dbReference type="EMBL" id="MDN5202288.1"/>
    </source>
</evidence>
<name>A0ABT8KPF1_9BACT</name>
<dbReference type="Gene3D" id="3.40.50.1110">
    <property type="entry name" value="SGNH hydrolase"/>
    <property type="match status" value="2"/>
</dbReference>
<feature type="domain" description="SGNH hydrolase-type esterase" evidence="1">
    <location>
        <begin position="416"/>
        <end position="580"/>
    </location>
</feature>
<reference evidence="4" key="1">
    <citation type="submission" date="2023-06" db="EMBL/GenBank/DDBJ databases">
        <title>Genomic of Parafulvivirga corallium.</title>
        <authorList>
            <person name="Wang G."/>
        </authorList>
    </citation>
    <scope>NUCLEOTIDE SEQUENCE</scope>
    <source>
        <strain evidence="4">BMA10</strain>
    </source>
</reference>